<dbReference type="RefSeq" id="WP_138578203.1">
    <property type="nucleotide sequence ID" value="NZ_CP040818.1"/>
</dbReference>
<dbReference type="Proteomes" id="UP000305888">
    <property type="component" value="Chromosome"/>
</dbReference>
<dbReference type="AlphaFoldDB" id="A0A5B8FIB6"/>
<protein>
    <recommendedName>
        <fullName evidence="1">N-acetyltransferase domain-containing protein</fullName>
    </recommendedName>
</protein>
<organism evidence="2 3">
    <name type="scientific">Paroceanicella profunda</name>
    <dbReference type="NCBI Taxonomy" id="2579971"/>
    <lineage>
        <taxon>Bacteria</taxon>
        <taxon>Pseudomonadati</taxon>
        <taxon>Pseudomonadota</taxon>
        <taxon>Alphaproteobacteria</taxon>
        <taxon>Rhodobacterales</taxon>
        <taxon>Paracoccaceae</taxon>
        <taxon>Paroceanicella</taxon>
    </lineage>
</organism>
<dbReference type="Gene3D" id="3.40.630.30">
    <property type="match status" value="1"/>
</dbReference>
<dbReference type="Pfam" id="PF00583">
    <property type="entry name" value="Acetyltransf_1"/>
    <property type="match status" value="1"/>
</dbReference>
<evidence type="ECO:0000313" key="3">
    <source>
        <dbReference type="Proteomes" id="UP000305888"/>
    </source>
</evidence>
<dbReference type="OrthoDB" id="336415at2"/>
<dbReference type="InterPro" id="IPR016181">
    <property type="entry name" value="Acyl_CoA_acyltransferase"/>
</dbReference>
<dbReference type="InterPro" id="IPR000182">
    <property type="entry name" value="GNAT_dom"/>
</dbReference>
<dbReference type="PROSITE" id="PS51186">
    <property type="entry name" value="GNAT"/>
    <property type="match status" value="1"/>
</dbReference>
<dbReference type="EMBL" id="CP040818">
    <property type="protein sequence ID" value="QDL92918.1"/>
    <property type="molecule type" value="Genomic_DNA"/>
</dbReference>
<gene>
    <name evidence="2" type="ORF">FDP22_14670</name>
</gene>
<reference evidence="2 3" key="1">
    <citation type="submission" date="2019-06" db="EMBL/GenBank/DDBJ databases">
        <title>Genome sequence of Rhodobacteraceae bacterium D4M1.</title>
        <authorList>
            <person name="Cao J."/>
        </authorList>
    </citation>
    <scope>NUCLEOTIDE SEQUENCE [LARGE SCALE GENOMIC DNA]</scope>
    <source>
        <strain evidence="2 3">D4M1</strain>
    </source>
</reference>
<evidence type="ECO:0000313" key="2">
    <source>
        <dbReference type="EMBL" id="QDL92918.1"/>
    </source>
</evidence>
<sequence>MTDTPDTNPAWRRATAADFGWIEAVLNDPAYYDRLEAVPRPALEAALESEAFRLLAFAGPEGPLAFAYLSRCDTGRPKLEEFAVLRPGAGTGRQALAALLGLLAAENPARCLWLHVVLHNAPAIRLYRSCGFGRDELIPAAWTTRLGETVDLLRLHIDLDTAAA</sequence>
<name>A0A5B8FIB6_9RHOB</name>
<dbReference type="KEGG" id="ppru:FDP22_14670"/>
<evidence type="ECO:0000259" key="1">
    <source>
        <dbReference type="PROSITE" id="PS51186"/>
    </source>
</evidence>
<feature type="domain" description="N-acetyltransferase" evidence="1">
    <location>
        <begin position="9"/>
        <end position="151"/>
    </location>
</feature>
<proteinExistence type="predicted"/>
<keyword evidence="3" id="KW-1185">Reference proteome</keyword>
<accession>A0A5B8FIB6</accession>
<dbReference type="GO" id="GO:0016747">
    <property type="term" value="F:acyltransferase activity, transferring groups other than amino-acyl groups"/>
    <property type="evidence" value="ECO:0007669"/>
    <property type="project" value="InterPro"/>
</dbReference>
<dbReference type="SUPFAM" id="SSF55729">
    <property type="entry name" value="Acyl-CoA N-acyltransferases (Nat)"/>
    <property type="match status" value="1"/>
</dbReference>